<feature type="region of interest" description="Disordered" evidence="1">
    <location>
        <begin position="293"/>
        <end position="342"/>
    </location>
</feature>
<sequence>MGAAQSIPSEIEGVHFSNTHPPRNKLTKPRTNSNTTSREASCLPPSLSRLSLSGGSRPLTVKYQTTEESPAGIIGVEYSKTLPPNDVRKSGMWSFVGDHDFEAYSESAVDSALAGVVSVMPVSTGMRRKGSMVTRSSTNSSAACAPPPNRNSEIPSMGTVRRRSQLLAAPPATATRKPVQPYLQDQCLPDTPSPDSYTFLPPSMGYDSDRCTTPSGYSVLGAFKRGSLRIANGAASPAPSSSRASPEMSMKTEYFGSNIALHDDLINRPLSRDKPLFVVTNSMLPTREVVRLVPPSPTDEKHDDEDEIPSSPFSFARSPSIHSEDIDDSPFEFEPPANDTPDSLRHSLFRPTQSYESLSSTASSAISTGYEYHKILSEQCLNRRFDKPVRVDVKMSKMFASAPFVGNDVHDHTFSEGDQKGDDKHTRRTSINEVGGESMDSGYSSSESVNSWKTAWSHQHAKSKSTARKSEVLMTTKDNPVFSEEVLMKPEQPVSRRRSVVAAIRRRYSQGDLKAFARNNNIIKQPPVPTIPVVERSKSLWKPRPELKHRRSMITVIKSSVPQIEVPKTSPDIQPVPPLPQHAKMERKGAFNLLTVEDYLPLVEQIPFTPINDRNRGAAGLAFTSPAGNMHDSIMRISIGPELCRGSRITGQEYYQRFSRQQSTGVRAMIG</sequence>
<evidence type="ECO:0000256" key="1">
    <source>
        <dbReference type="SAM" id="MobiDB-lite"/>
    </source>
</evidence>
<feature type="compositionally biased region" description="Low complexity" evidence="1">
    <location>
        <begin position="309"/>
        <end position="320"/>
    </location>
</feature>
<evidence type="ECO:0000313" key="3">
    <source>
        <dbReference type="Proteomes" id="UP000277580"/>
    </source>
</evidence>
<dbReference type="InParanoid" id="A0A3N4KNC6"/>
<keyword evidence="3" id="KW-1185">Reference proteome</keyword>
<reference evidence="2 3" key="1">
    <citation type="journal article" date="2018" name="Nat. Ecol. Evol.">
        <title>Pezizomycetes genomes reveal the molecular basis of ectomycorrhizal truffle lifestyle.</title>
        <authorList>
            <person name="Murat C."/>
            <person name="Payen T."/>
            <person name="Noel B."/>
            <person name="Kuo A."/>
            <person name="Morin E."/>
            <person name="Chen J."/>
            <person name="Kohler A."/>
            <person name="Krizsan K."/>
            <person name="Balestrini R."/>
            <person name="Da Silva C."/>
            <person name="Montanini B."/>
            <person name="Hainaut M."/>
            <person name="Levati E."/>
            <person name="Barry K.W."/>
            <person name="Belfiori B."/>
            <person name="Cichocki N."/>
            <person name="Clum A."/>
            <person name="Dockter R.B."/>
            <person name="Fauchery L."/>
            <person name="Guy J."/>
            <person name="Iotti M."/>
            <person name="Le Tacon F."/>
            <person name="Lindquist E.A."/>
            <person name="Lipzen A."/>
            <person name="Malagnac F."/>
            <person name="Mello A."/>
            <person name="Molinier V."/>
            <person name="Miyauchi S."/>
            <person name="Poulain J."/>
            <person name="Riccioni C."/>
            <person name="Rubini A."/>
            <person name="Sitrit Y."/>
            <person name="Splivallo R."/>
            <person name="Traeger S."/>
            <person name="Wang M."/>
            <person name="Zifcakova L."/>
            <person name="Wipf D."/>
            <person name="Zambonelli A."/>
            <person name="Paolocci F."/>
            <person name="Nowrousian M."/>
            <person name="Ottonello S."/>
            <person name="Baldrian P."/>
            <person name="Spatafora J.W."/>
            <person name="Henrissat B."/>
            <person name="Nagy L.G."/>
            <person name="Aury J.M."/>
            <person name="Wincker P."/>
            <person name="Grigoriev I.V."/>
            <person name="Bonfante P."/>
            <person name="Martin F.M."/>
        </authorList>
    </citation>
    <scope>NUCLEOTIDE SEQUENCE [LARGE SCALE GENOMIC DNA]</scope>
    <source>
        <strain evidence="2 3">CCBAS932</strain>
    </source>
</reference>
<feature type="region of interest" description="Disordered" evidence="1">
    <location>
        <begin position="1"/>
        <end position="56"/>
    </location>
</feature>
<feature type="compositionally biased region" description="Polar residues" evidence="1">
    <location>
        <begin position="29"/>
        <end position="39"/>
    </location>
</feature>
<proteinExistence type="predicted"/>
<feature type="compositionally biased region" description="Low complexity" evidence="1">
    <location>
        <begin position="43"/>
        <end position="56"/>
    </location>
</feature>
<feature type="compositionally biased region" description="Polar residues" evidence="1">
    <location>
        <begin position="133"/>
        <end position="142"/>
    </location>
</feature>
<dbReference type="STRING" id="1392247.A0A3N4KNC6"/>
<name>A0A3N4KNC6_9PEZI</name>
<dbReference type="AlphaFoldDB" id="A0A3N4KNC6"/>
<accession>A0A3N4KNC6</accession>
<dbReference type="OrthoDB" id="5341904at2759"/>
<dbReference type="EMBL" id="ML119131">
    <property type="protein sequence ID" value="RPB12104.1"/>
    <property type="molecule type" value="Genomic_DNA"/>
</dbReference>
<protein>
    <submittedName>
        <fullName evidence="2">Uncharacterized protein</fullName>
    </submittedName>
</protein>
<feature type="region of interest" description="Disordered" evidence="1">
    <location>
        <begin position="127"/>
        <end position="196"/>
    </location>
</feature>
<dbReference type="Proteomes" id="UP000277580">
    <property type="component" value="Unassembled WGS sequence"/>
</dbReference>
<organism evidence="2 3">
    <name type="scientific">Morchella conica CCBAS932</name>
    <dbReference type="NCBI Taxonomy" id="1392247"/>
    <lineage>
        <taxon>Eukaryota</taxon>
        <taxon>Fungi</taxon>
        <taxon>Dikarya</taxon>
        <taxon>Ascomycota</taxon>
        <taxon>Pezizomycotina</taxon>
        <taxon>Pezizomycetes</taxon>
        <taxon>Pezizales</taxon>
        <taxon>Morchellaceae</taxon>
        <taxon>Morchella</taxon>
    </lineage>
</organism>
<evidence type="ECO:0000313" key="2">
    <source>
        <dbReference type="EMBL" id="RPB12104.1"/>
    </source>
</evidence>
<gene>
    <name evidence="2" type="ORF">P167DRAFT_545886</name>
</gene>